<comment type="function">
    <text evidence="9">Regulates ATP-dependent protein translocation into the mitochondrial matrix. Inhibits DNAJC19 stimulation of HSPA9/Mortalin ATPase activity.</text>
</comment>
<dbReference type="InterPro" id="IPR036869">
    <property type="entry name" value="J_dom_sf"/>
</dbReference>
<evidence type="ECO:0000256" key="5">
    <source>
        <dbReference type="ARBA" id="ARBA00022927"/>
    </source>
</evidence>
<reference evidence="12" key="2">
    <citation type="submission" date="2025-08" db="UniProtKB">
        <authorList>
            <consortium name="Ensembl"/>
        </authorList>
    </citation>
    <scope>IDENTIFICATION</scope>
</reference>
<protein>
    <recommendedName>
        <fullName evidence="10">Mitochondria-associated granulocyte macrophage CSF-signaling molecule</fullName>
    </recommendedName>
</protein>
<evidence type="ECO:0000256" key="1">
    <source>
        <dbReference type="ARBA" id="ARBA00004637"/>
    </source>
</evidence>
<keyword evidence="7" id="KW-0496">Mitochondrion</keyword>
<keyword evidence="8" id="KW-0472">Membrane</keyword>
<dbReference type="Proteomes" id="UP000314985">
    <property type="component" value="Unassembled WGS sequence"/>
</dbReference>
<keyword evidence="4" id="KW-0999">Mitochondrion inner membrane</keyword>
<name>A0A4X1UJQ4_PIG</name>
<dbReference type="PANTHER" id="PTHR12388">
    <property type="entry name" value="MITOCHONDRIA ASSOCIATED GRANULOCYTE MACROPHAGE CSF SIGNALING MOLECULE"/>
    <property type="match status" value="1"/>
</dbReference>
<dbReference type="AlphaFoldDB" id="A0A4X1UJQ4"/>
<sequence length="119" mass="13107">MCHFFFIHSSVGGHLGCFHVLAIANTADAWGRARPQSAAVSNLSGLSLQEAQPILNISKLSPQEIQKLQPPLQPGDLNDKSVGGSFYLQSKVAPAKERLDEEVRIQAQEDRERQQMPQT</sequence>
<dbReference type="PANTHER" id="PTHR12388:SF0">
    <property type="entry name" value="MITOCHONDRIAL IMPORT INNER MEMBRANE TRANSLOCASE SUBUNIT TIM16"/>
    <property type="match status" value="1"/>
</dbReference>
<dbReference type="GO" id="GO:0001405">
    <property type="term" value="C:PAM complex, Tim23 associated import motor"/>
    <property type="evidence" value="ECO:0007669"/>
    <property type="project" value="UniProtKB-ARBA"/>
</dbReference>
<keyword evidence="5" id="KW-0653">Protein transport</keyword>
<keyword evidence="3" id="KW-0813">Transport</keyword>
<comment type="similarity">
    <text evidence="2">Belongs to the TIM16/PAM16 family.</text>
</comment>
<evidence type="ECO:0000256" key="9">
    <source>
        <dbReference type="ARBA" id="ARBA00058448"/>
    </source>
</evidence>
<keyword evidence="6" id="KW-0811">Translocation</keyword>
<dbReference type="Pfam" id="PF03656">
    <property type="entry name" value="Pam16"/>
    <property type="match status" value="1"/>
</dbReference>
<evidence type="ECO:0000256" key="6">
    <source>
        <dbReference type="ARBA" id="ARBA00023010"/>
    </source>
</evidence>
<proteinExistence type="inferred from homology"/>
<evidence type="ECO:0000256" key="7">
    <source>
        <dbReference type="ARBA" id="ARBA00023128"/>
    </source>
</evidence>
<evidence type="ECO:0000256" key="4">
    <source>
        <dbReference type="ARBA" id="ARBA00022792"/>
    </source>
</evidence>
<accession>A0A4X1UJQ4</accession>
<evidence type="ECO:0000256" key="10">
    <source>
        <dbReference type="ARBA" id="ARBA00081442"/>
    </source>
</evidence>
<organism evidence="12 13">
    <name type="scientific">Sus scrofa</name>
    <name type="common">Pig</name>
    <dbReference type="NCBI Taxonomy" id="9823"/>
    <lineage>
        <taxon>Eukaryota</taxon>
        <taxon>Metazoa</taxon>
        <taxon>Chordata</taxon>
        <taxon>Craniata</taxon>
        <taxon>Vertebrata</taxon>
        <taxon>Euteleostomi</taxon>
        <taxon>Mammalia</taxon>
        <taxon>Eutheria</taxon>
        <taxon>Laurasiatheria</taxon>
        <taxon>Artiodactyla</taxon>
        <taxon>Suina</taxon>
        <taxon>Suidae</taxon>
        <taxon>Sus</taxon>
    </lineage>
</organism>
<evidence type="ECO:0000256" key="11">
    <source>
        <dbReference type="SAM" id="MobiDB-lite"/>
    </source>
</evidence>
<dbReference type="InterPro" id="IPR005341">
    <property type="entry name" value="Tim16"/>
</dbReference>
<comment type="subcellular location">
    <subcellularLocation>
        <location evidence="1">Mitochondrion inner membrane</location>
        <topology evidence="1">Peripheral membrane protein</topology>
    </subcellularLocation>
</comment>
<feature type="compositionally biased region" description="Basic and acidic residues" evidence="11">
    <location>
        <begin position="94"/>
        <end position="119"/>
    </location>
</feature>
<evidence type="ECO:0000256" key="3">
    <source>
        <dbReference type="ARBA" id="ARBA00022448"/>
    </source>
</evidence>
<evidence type="ECO:0000313" key="13">
    <source>
        <dbReference type="Proteomes" id="UP000314985"/>
    </source>
</evidence>
<dbReference type="GO" id="GO:0030150">
    <property type="term" value="P:protein import into mitochondrial matrix"/>
    <property type="evidence" value="ECO:0007669"/>
    <property type="project" value="InterPro"/>
</dbReference>
<dbReference type="FunFam" id="1.10.287.110:FF:000006">
    <property type="entry name" value="Import inner membrane translocase subunit TIM16"/>
    <property type="match status" value="1"/>
</dbReference>
<reference evidence="13" key="1">
    <citation type="submission" date="2017-08" db="EMBL/GenBank/DDBJ databases">
        <title>USMARCv1.0.</title>
        <authorList>
            <person name="Hannum G.I."/>
            <person name="Koren S."/>
            <person name="Schroeder S.G."/>
            <person name="Chin S.C."/>
            <person name="Nonneman D.J."/>
            <person name="Becker S.A."/>
            <person name="Rosen B.D."/>
            <person name="Bickhart D.M."/>
            <person name="Putnam N.H."/>
            <person name="Green R.E."/>
            <person name="Tuggle C.K."/>
            <person name="Liu H."/>
            <person name="Rohrer G.A."/>
            <person name="Warr A."/>
            <person name="Hall R."/>
            <person name="Kim K."/>
            <person name="Hume D.A."/>
            <person name="Talbot R."/>
            <person name="Chow W."/>
            <person name="Howe K."/>
            <person name="Schwartz A.S."/>
            <person name="Watson M."/>
            <person name="Archibald A.L."/>
            <person name="Phillippy A.M."/>
            <person name="Smith T.P.L."/>
        </authorList>
    </citation>
    <scope>NUCLEOTIDE SEQUENCE [LARGE SCALE GENOMIC DNA]</scope>
</reference>
<evidence type="ECO:0000256" key="2">
    <source>
        <dbReference type="ARBA" id="ARBA00008817"/>
    </source>
</evidence>
<feature type="region of interest" description="Disordered" evidence="11">
    <location>
        <begin position="93"/>
        <end position="119"/>
    </location>
</feature>
<evidence type="ECO:0000256" key="8">
    <source>
        <dbReference type="ARBA" id="ARBA00023136"/>
    </source>
</evidence>
<evidence type="ECO:0000313" key="12">
    <source>
        <dbReference type="Ensembl" id="ENSSSCP00070030250.1"/>
    </source>
</evidence>
<dbReference type="Ensembl" id="ENSSSCT00070036191.1">
    <property type="protein sequence ID" value="ENSSSCP00070030250.1"/>
    <property type="gene ID" value="ENSSSCG00070018342.1"/>
</dbReference>
<dbReference type="Gene3D" id="1.10.287.110">
    <property type="entry name" value="DnaJ domain"/>
    <property type="match status" value="1"/>
</dbReference>